<organism evidence="2 3">
    <name type="scientific">Actinokineospora iranica</name>
    <dbReference type="NCBI Taxonomy" id="1271860"/>
    <lineage>
        <taxon>Bacteria</taxon>
        <taxon>Bacillati</taxon>
        <taxon>Actinomycetota</taxon>
        <taxon>Actinomycetes</taxon>
        <taxon>Pseudonocardiales</taxon>
        <taxon>Pseudonocardiaceae</taxon>
        <taxon>Actinokineospora</taxon>
    </lineage>
</organism>
<dbReference type="AlphaFoldDB" id="A0A1G6PNC5"/>
<keyword evidence="3" id="KW-1185">Reference proteome</keyword>
<protein>
    <submittedName>
        <fullName evidence="2">SnoaL-like domain-containing protein</fullName>
    </submittedName>
</protein>
<dbReference type="Gene3D" id="3.10.450.50">
    <property type="match status" value="1"/>
</dbReference>
<dbReference type="Proteomes" id="UP000199501">
    <property type="component" value="Unassembled WGS sequence"/>
</dbReference>
<evidence type="ECO:0000313" key="2">
    <source>
        <dbReference type="EMBL" id="SDC81134.1"/>
    </source>
</evidence>
<feature type="domain" description="SnoaL-like" evidence="1">
    <location>
        <begin position="8"/>
        <end position="108"/>
    </location>
</feature>
<dbReference type="InterPro" id="IPR032710">
    <property type="entry name" value="NTF2-like_dom_sf"/>
</dbReference>
<dbReference type="InterPro" id="IPR037401">
    <property type="entry name" value="SnoaL-like"/>
</dbReference>
<evidence type="ECO:0000259" key="1">
    <source>
        <dbReference type="Pfam" id="PF12680"/>
    </source>
</evidence>
<proteinExistence type="predicted"/>
<reference evidence="3" key="1">
    <citation type="submission" date="2016-10" db="EMBL/GenBank/DDBJ databases">
        <authorList>
            <person name="Varghese N."/>
            <person name="Submissions S."/>
        </authorList>
    </citation>
    <scope>NUCLEOTIDE SEQUENCE [LARGE SCALE GENOMIC DNA]</scope>
    <source>
        <strain evidence="3">IBRC-M 10403</strain>
    </source>
</reference>
<accession>A0A1G6PNC5</accession>
<dbReference type="EMBL" id="FMZZ01000004">
    <property type="protein sequence ID" value="SDC81134.1"/>
    <property type="molecule type" value="Genomic_DNA"/>
</dbReference>
<dbReference type="STRING" id="1271860.SAMN05216174_104369"/>
<dbReference type="RefSeq" id="WP_091450002.1">
    <property type="nucleotide sequence ID" value="NZ_FMZZ01000004.1"/>
</dbReference>
<name>A0A1G6PNC5_9PSEU</name>
<evidence type="ECO:0000313" key="3">
    <source>
        <dbReference type="Proteomes" id="UP000199501"/>
    </source>
</evidence>
<dbReference type="SUPFAM" id="SSF54427">
    <property type="entry name" value="NTF2-like"/>
    <property type="match status" value="1"/>
</dbReference>
<dbReference type="OrthoDB" id="9808719at2"/>
<gene>
    <name evidence="2" type="ORF">SAMN05216174_104369</name>
</gene>
<dbReference type="Pfam" id="PF12680">
    <property type="entry name" value="SnoaL_2"/>
    <property type="match status" value="1"/>
</dbReference>
<sequence length="121" mass="12901">MSDLNELVDRYLAVWNTADADARHAAIADLWTEDGVYVDPLMEVEGHDGVNAGIGAALTQFAGHEIKLLGAVDAHHDIARFRWELVPVGGGGSVVEGFDVVVAEQGKLKGVYGFIDKMPAA</sequence>